<sequence>MDTTDPPHQDSAVHTISDNTKAQPHLLLKASDSQSKYVRSLEERLAELERKFEELDRKKTKAPSEAGLSDTSRDSHAADEDEKEGKEENSTWVIIPKARKLNYINFVNRFPIQTEIPVVEALMINTTVEAAENEDKHWVPEKAVEDPEKRLRDMLEKNPYKPDAWMARIRINSTPLVEEVMKVLDTSEKFSKSVTFIHPFDPLVHSYDKLKTRLHGMQEALATPQDESKATGDAEAGDKAGTTEETNLAKIEPTELVSLIEIFVQFLEDEVLSLPVKNDTKIRFASLSSIFKLGDTLFMPSADKGFRPNPDALIRRSDQRLWRVYRIKRYWKDDDRSLLIKAYSIDYDGENYICKKKKFELYPYDGEQEISSLPVFPLKYLENAEQIRVETRAQGKKFVEYQQGLVSHQGWGADLETGNGSQLQYVTGDVVVDMAEATSTHSECVQDWEFPKYVPNDRGADTYTVWVWKIVKGEYELDSSPLGEMRYWMNEYSRLQKITYCSETDPFLSHRLKNKDKKYQLQEQDFELLPRRVFGYVLQKRKFLALDIRNLEPIKDNEMYNSKLIIDPHHRIMLHGLIDSHFQKKDLRERHGTLNIDQDFIANKGRGLIFLLYGVPGVGKTSTAEQIAHFWKKPLLPVTCGNLGTESNEVEGKLKEIFRLGKKWDCILLMDEADVFLSERTPMALERNALVSVFLRELEYFDGVLFLTTNLPGGIDEAFKSRIHITLYYPHLNEEDTKAIWKVNMERLKSIEAQRAHLNNESPLRINERAIRKFAKKHFRNNADGKGRWNGRQIRNAFLIASALAQFEKANPDRDAVPTTYNSKLDDPSFDLNPRHFDIVAKASLGFEEYLAEAKGRLASEIMFQRGQRADFIRSSSEQTAGPSSLTTHVYHPQPQESHEPDPFRQQKGWSEGPTGPYSHQNPVEDQNWTHPAGNPYGGHQGHGAPIHQGRLFQTPQQDPRMRSTLNLGGSVQSRRDIASQGSPSPFQQNHQTNYPSGKMNMSAHQDSDSDSDA</sequence>
<feature type="compositionally biased region" description="Basic and acidic residues" evidence="1">
    <location>
        <begin position="71"/>
        <end position="89"/>
    </location>
</feature>
<evidence type="ECO:0000313" key="4">
    <source>
        <dbReference type="Proteomes" id="UP000191518"/>
    </source>
</evidence>
<dbReference type="SMART" id="SM00382">
    <property type="entry name" value="AAA"/>
    <property type="match status" value="1"/>
</dbReference>
<dbReference type="STRING" id="29845.A0A1V6S379"/>
<accession>A0A1V6S379</accession>
<dbReference type="EMBL" id="MDYP01000010">
    <property type="protein sequence ID" value="OQE08200.1"/>
    <property type="molecule type" value="Genomic_DNA"/>
</dbReference>
<comment type="caution">
    <text evidence="3">The sequence shown here is derived from an EMBL/GenBank/DDBJ whole genome shotgun (WGS) entry which is preliminary data.</text>
</comment>
<dbReference type="InterPro" id="IPR027417">
    <property type="entry name" value="P-loop_NTPase"/>
</dbReference>
<dbReference type="SUPFAM" id="SSF52540">
    <property type="entry name" value="P-loop containing nucleoside triphosphate hydrolases"/>
    <property type="match status" value="1"/>
</dbReference>
<feature type="region of interest" description="Disordered" evidence="1">
    <location>
        <begin position="52"/>
        <end position="89"/>
    </location>
</feature>
<dbReference type="Proteomes" id="UP000191518">
    <property type="component" value="Unassembled WGS sequence"/>
</dbReference>
<dbReference type="CDD" id="cd19481">
    <property type="entry name" value="RecA-like_protease"/>
    <property type="match status" value="1"/>
</dbReference>
<evidence type="ECO:0000313" key="3">
    <source>
        <dbReference type="EMBL" id="OQE08200.1"/>
    </source>
</evidence>
<dbReference type="GO" id="GO:0016887">
    <property type="term" value="F:ATP hydrolysis activity"/>
    <property type="evidence" value="ECO:0007669"/>
    <property type="project" value="InterPro"/>
</dbReference>
<dbReference type="InterPro" id="IPR003959">
    <property type="entry name" value="ATPase_AAA_core"/>
</dbReference>
<dbReference type="PANTHER" id="PTHR46411">
    <property type="entry name" value="FAMILY ATPASE, PUTATIVE-RELATED"/>
    <property type="match status" value="1"/>
</dbReference>
<gene>
    <name evidence="3" type="ORF">PENVUL_c010G01739</name>
</gene>
<dbReference type="InterPro" id="IPR003593">
    <property type="entry name" value="AAA+_ATPase"/>
</dbReference>
<feature type="region of interest" description="Disordered" evidence="1">
    <location>
        <begin position="1"/>
        <end position="23"/>
    </location>
</feature>
<reference evidence="4" key="1">
    <citation type="journal article" date="2017" name="Nat. Microbiol.">
        <title>Global analysis of biosynthetic gene clusters reveals vast potential of secondary metabolite production in Penicillium species.</title>
        <authorList>
            <person name="Nielsen J.C."/>
            <person name="Grijseels S."/>
            <person name="Prigent S."/>
            <person name="Ji B."/>
            <person name="Dainat J."/>
            <person name="Nielsen K.F."/>
            <person name="Frisvad J.C."/>
            <person name="Workman M."/>
            <person name="Nielsen J."/>
        </authorList>
    </citation>
    <scope>NUCLEOTIDE SEQUENCE [LARGE SCALE GENOMIC DNA]</scope>
    <source>
        <strain evidence="4">IBT 29486</strain>
    </source>
</reference>
<feature type="compositionally biased region" description="Polar residues" evidence="1">
    <location>
        <begin position="952"/>
        <end position="973"/>
    </location>
</feature>
<dbReference type="Pfam" id="PF00004">
    <property type="entry name" value="AAA"/>
    <property type="match status" value="1"/>
</dbReference>
<dbReference type="GO" id="GO:0005524">
    <property type="term" value="F:ATP binding"/>
    <property type="evidence" value="ECO:0007669"/>
    <property type="project" value="InterPro"/>
</dbReference>
<dbReference type="PANTHER" id="PTHR46411:SF3">
    <property type="entry name" value="AAA+ ATPASE DOMAIN-CONTAINING PROTEIN"/>
    <property type="match status" value="1"/>
</dbReference>
<evidence type="ECO:0000259" key="2">
    <source>
        <dbReference type="SMART" id="SM00382"/>
    </source>
</evidence>
<feature type="region of interest" description="Disordered" evidence="1">
    <location>
        <begin position="874"/>
        <end position="1014"/>
    </location>
</feature>
<feature type="compositionally biased region" description="Polar residues" evidence="1">
    <location>
        <begin position="874"/>
        <end position="888"/>
    </location>
</feature>
<dbReference type="InterPro" id="IPR054289">
    <property type="entry name" value="DUF7025"/>
</dbReference>
<protein>
    <recommendedName>
        <fullName evidence="2">AAA+ ATPase domain-containing protein</fullName>
    </recommendedName>
</protein>
<proteinExistence type="predicted"/>
<feature type="domain" description="AAA+ ATPase" evidence="2">
    <location>
        <begin position="606"/>
        <end position="731"/>
    </location>
</feature>
<feature type="region of interest" description="Disordered" evidence="1">
    <location>
        <begin position="221"/>
        <end position="242"/>
    </location>
</feature>
<feature type="compositionally biased region" description="Basic and acidic residues" evidence="1">
    <location>
        <begin position="226"/>
        <end position="242"/>
    </location>
</feature>
<organism evidence="3 4">
    <name type="scientific">Penicillium vulpinum</name>
    <dbReference type="NCBI Taxonomy" id="29845"/>
    <lineage>
        <taxon>Eukaryota</taxon>
        <taxon>Fungi</taxon>
        <taxon>Dikarya</taxon>
        <taxon>Ascomycota</taxon>
        <taxon>Pezizomycotina</taxon>
        <taxon>Eurotiomycetes</taxon>
        <taxon>Eurotiomycetidae</taxon>
        <taxon>Eurotiales</taxon>
        <taxon>Aspergillaceae</taxon>
        <taxon>Penicillium</taxon>
    </lineage>
</organism>
<dbReference type="InterPro" id="IPR056599">
    <property type="entry name" value="AAA_lid_fung"/>
</dbReference>
<dbReference type="OrthoDB" id="10042665at2759"/>
<dbReference type="Pfam" id="PF22942">
    <property type="entry name" value="DUF7025"/>
    <property type="match status" value="1"/>
</dbReference>
<feature type="compositionally biased region" description="Polar residues" evidence="1">
    <location>
        <begin position="918"/>
        <end position="930"/>
    </location>
</feature>
<keyword evidence="4" id="KW-1185">Reference proteome</keyword>
<feature type="compositionally biased region" description="Polar residues" evidence="1">
    <location>
        <begin position="980"/>
        <end position="996"/>
    </location>
</feature>
<dbReference type="Gene3D" id="3.40.50.300">
    <property type="entry name" value="P-loop containing nucleotide triphosphate hydrolases"/>
    <property type="match status" value="1"/>
</dbReference>
<dbReference type="AlphaFoldDB" id="A0A1V6S379"/>
<evidence type="ECO:0000256" key="1">
    <source>
        <dbReference type="SAM" id="MobiDB-lite"/>
    </source>
</evidence>
<dbReference type="Pfam" id="PF23232">
    <property type="entry name" value="AAA_lid_13"/>
    <property type="match status" value="1"/>
</dbReference>
<feature type="compositionally biased region" description="Polar residues" evidence="1">
    <location>
        <begin position="12"/>
        <end position="22"/>
    </location>
</feature>
<name>A0A1V6S379_9EURO</name>